<evidence type="ECO:0000313" key="3">
    <source>
        <dbReference type="Proteomes" id="UP000830115"/>
    </source>
</evidence>
<organism evidence="2 3">
    <name type="scientific">Streptomyces halobius</name>
    <dbReference type="NCBI Taxonomy" id="2879846"/>
    <lineage>
        <taxon>Bacteria</taxon>
        <taxon>Bacillati</taxon>
        <taxon>Actinomycetota</taxon>
        <taxon>Actinomycetes</taxon>
        <taxon>Kitasatosporales</taxon>
        <taxon>Streptomycetaceae</taxon>
        <taxon>Streptomyces</taxon>
    </lineage>
</organism>
<dbReference type="EMBL" id="CP086322">
    <property type="protein sequence ID" value="UQA94142.1"/>
    <property type="molecule type" value="Genomic_DNA"/>
</dbReference>
<evidence type="ECO:0000313" key="2">
    <source>
        <dbReference type="EMBL" id="UQA94142.1"/>
    </source>
</evidence>
<keyword evidence="3" id="KW-1185">Reference proteome</keyword>
<keyword evidence="1" id="KW-1133">Transmembrane helix</keyword>
<name>A0ABY4M9W6_9ACTN</name>
<gene>
    <name evidence="2" type="ORF">K9S39_21710</name>
</gene>
<proteinExistence type="predicted"/>
<reference evidence="2" key="1">
    <citation type="submission" date="2021-10" db="EMBL/GenBank/DDBJ databases">
        <title>Streptomyces nigrumlapis sp.nov.,an antimicrobial producing actinobacterium isolated from Black Gobi rocks.</title>
        <authorList>
            <person name="Wen Y."/>
            <person name="Zhang W."/>
            <person name="Liu X.G."/>
        </authorList>
    </citation>
    <scope>NUCLEOTIDE SEQUENCE</scope>
    <source>
        <strain evidence="2">ST13-2-2</strain>
    </source>
</reference>
<feature type="transmembrane region" description="Helical" evidence="1">
    <location>
        <begin position="182"/>
        <end position="200"/>
    </location>
</feature>
<feature type="transmembrane region" description="Helical" evidence="1">
    <location>
        <begin position="54"/>
        <end position="72"/>
    </location>
</feature>
<sequence length="210" mass="21524">MRHAGLPLAPAYGYALYARSHALPRTVATLLGTAILAALCAHRLNAYIDPGRRVPVVALAPMLAASAIGISLHQHSTELDRTAVRPAWPRRLAHLLALTALAAGALALAVPGHAQEFGGPAMVRNLSGAMGVTAVATAVIGARLSWLPTIAYVSALYWAGGGVPGRAATVWAWAMQPGPQPAAWATATGLFVAGGALYVVRGARPESGHG</sequence>
<feature type="transmembrane region" description="Helical" evidence="1">
    <location>
        <begin position="126"/>
        <end position="146"/>
    </location>
</feature>
<keyword evidence="1" id="KW-0812">Transmembrane</keyword>
<feature type="transmembrane region" description="Helical" evidence="1">
    <location>
        <begin position="22"/>
        <end position="42"/>
    </location>
</feature>
<feature type="transmembrane region" description="Helical" evidence="1">
    <location>
        <begin position="92"/>
        <end position="114"/>
    </location>
</feature>
<dbReference type="RefSeq" id="WP_248865021.1">
    <property type="nucleotide sequence ID" value="NZ_CP086322.1"/>
</dbReference>
<dbReference type="Proteomes" id="UP000830115">
    <property type="component" value="Chromosome"/>
</dbReference>
<evidence type="ECO:0000256" key="1">
    <source>
        <dbReference type="SAM" id="Phobius"/>
    </source>
</evidence>
<accession>A0ABY4M9W6</accession>
<protein>
    <submittedName>
        <fullName evidence="2">Uncharacterized protein</fullName>
    </submittedName>
</protein>
<keyword evidence="1" id="KW-0472">Membrane</keyword>